<evidence type="ECO:0000313" key="8">
    <source>
        <dbReference type="Proteomes" id="UP000014978"/>
    </source>
</evidence>
<dbReference type="PRINTS" id="PR00315">
    <property type="entry name" value="ELONGATNFCT"/>
</dbReference>
<comment type="similarity">
    <text evidence="1">Belongs to the TRAFAC class translation factor GTPase superfamily. Classic translation factor GTPase family. EF-Tu/EF-1A subfamily.</text>
</comment>
<dbReference type="InterPro" id="IPR009000">
    <property type="entry name" value="Transl_B-barrel_sf"/>
</dbReference>
<dbReference type="SUPFAM" id="SSF50465">
    <property type="entry name" value="EF-Tu/eEF-1alpha/eIF2-gamma C-terminal domain"/>
    <property type="match status" value="1"/>
</dbReference>
<dbReference type="FunCoup" id="S7W9K5">
    <property type="interactions" value="149"/>
</dbReference>
<dbReference type="OMA" id="AIRDMGM"/>
<dbReference type="InterPro" id="IPR027417">
    <property type="entry name" value="P-loop_NTPase"/>
</dbReference>
<feature type="region of interest" description="Disordered" evidence="4">
    <location>
        <begin position="480"/>
        <end position="500"/>
    </location>
</feature>
<dbReference type="Gene3D" id="3.40.50.300">
    <property type="entry name" value="P-loop containing nucleotide triphosphate hydrolases"/>
    <property type="match status" value="1"/>
</dbReference>
<comment type="caution">
    <text evidence="7">The sequence shown here is derived from an EMBL/GenBank/DDBJ whole genome shotgun (WGS) entry which is preliminary data.</text>
</comment>
<dbReference type="PROSITE" id="PS51722">
    <property type="entry name" value="G_TR_2"/>
    <property type="match status" value="1"/>
</dbReference>
<dbReference type="SUPFAM" id="SSF50447">
    <property type="entry name" value="Translation proteins"/>
    <property type="match status" value="1"/>
</dbReference>
<keyword evidence="3" id="KW-0342">GTP-binding</keyword>
<keyword evidence="5" id="KW-0472">Membrane</keyword>
<dbReference type="OrthoDB" id="342024at2759"/>
<evidence type="ECO:0000256" key="1">
    <source>
        <dbReference type="ARBA" id="ARBA00007249"/>
    </source>
</evidence>
<evidence type="ECO:0000256" key="4">
    <source>
        <dbReference type="SAM" id="MobiDB-lite"/>
    </source>
</evidence>
<keyword evidence="5" id="KW-0812">Transmembrane</keyword>
<dbReference type="SUPFAM" id="SSF52540">
    <property type="entry name" value="P-loop containing nucleoside triphosphate hydrolases"/>
    <property type="match status" value="1"/>
</dbReference>
<dbReference type="GO" id="GO:0003746">
    <property type="term" value="F:translation elongation factor activity"/>
    <property type="evidence" value="ECO:0007669"/>
    <property type="project" value="UniProtKB-KW"/>
</dbReference>
<dbReference type="HOGENOM" id="CLU_007265_3_5_1"/>
<dbReference type="VEuPathDB" id="MicrosporidiaDB:SLOPH_1979"/>
<dbReference type="InterPro" id="IPR050100">
    <property type="entry name" value="TRAFAC_GTPase_members"/>
</dbReference>
<feature type="transmembrane region" description="Helical" evidence="5">
    <location>
        <begin position="6"/>
        <end position="27"/>
    </location>
</feature>
<reference evidence="8" key="1">
    <citation type="journal article" date="2013" name="PLoS Genet.">
        <title>The genome of Spraguea lophii and the basis of host-microsporidian interactions.</title>
        <authorList>
            <person name="Campbell S.E."/>
            <person name="Williams T.A."/>
            <person name="Yousuf A."/>
            <person name="Soanes D.M."/>
            <person name="Paszkiewicz K.H."/>
            <person name="Williams B.A.P."/>
        </authorList>
    </citation>
    <scope>NUCLEOTIDE SEQUENCE [LARGE SCALE GENOMIC DNA]</scope>
    <source>
        <strain evidence="8">42_110</strain>
    </source>
</reference>
<dbReference type="STRING" id="1358809.S7W9K5"/>
<keyword evidence="5" id="KW-1133">Transmembrane helix</keyword>
<gene>
    <name evidence="7" type="ORF">SLOPH_1979</name>
</gene>
<dbReference type="InterPro" id="IPR000795">
    <property type="entry name" value="T_Tr_GTP-bd_dom"/>
</dbReference>
<dbReference type="Pfam" id="PF22594">
    <property type="entry name" value="GTP-eEF1A_C"/>
    <property type="match status" value="1"/>
</dbReference>
<dbReference type="InParanoid" id="S7W9K5"/>
<accession>S7W9K5</accession>
<evidence type="ECO:0000313" key="7">
    <source>
        <dbReference type="EMBL" id="EPR79551.1"/>
    </source>
</evidence>
<dbReference type="AlphaFoldDB" id="S7W9K5"/>
<dbReference type="PANTHER" id="PTHR23115">
    <property type="entry name" value="TRANSLATION FACTOR"/>
    <property type="match status" value="1"/>
</dbReference>
<protein>
    <submittedName>
        <fullName evidence="7">Translation elongation factor 1 alpha</fullName>
    </submittedName>
</protein>
<evidence type="ECO:0000256" key="5">
    <source>
        <dbReference type="SAM" id="Phobius"/>
    </source>
</evidence>
<evidence type="ECO:0000259" key="6">
    <source>
        <dbReference type="PROSITE" id="PS51722"/>
    </source>
</evidence>
<evidence type="ECO:0000256" key="3">
    <source>
        <dbReference type="ARBA" id="ARBA00023134"/>
    </source>
</evidence>
<proteinExistence type="inferred from homology"/>
<dbReference type="GO" id="GO:0003924">
    <property type="term" value="F:GTPase activity"/>
    <property type="evidence" value="ECO:0007669"/>
    <property type="project" value="InterPro"/>
</dbReference>
<evidence type="ECO:0000256" key="2">
    <source>
        <dbReference type="ARBA" id="ARBA00022741"/>
    </source>
</evidence>
<dbReference type="InterPro" id="IPR004161">
    <property type="entry name" value="EFTu-like_2"/>
</dbReference>
<keyword evidence="7" id="KW-0648">Protein biosynthesis</keyword>
<dbReference type="Proteomes" id="UP000014978">
    <property type="component" value="Unassembled WGS sequence"/>
</dbReference>
<dbReference type="Gene3D" id="2.40.30.10">
    <property type="entry name" value="Translation factors"/>
    <property type="match status" value="2"/>
</dbReference>
<keyword evidence="8" id="KW-1185">Reference proteome</keyword>
<dbReference type="Pfam" id="PF00009">
    <property type="entry name" value="GTP_EFTU"/>
    <property type="match status" value="1"/>
</dbReference>
<dbReference type="Pfam" id="PF03144">
    <property type="entry name" value="GTP_EFTU_D2"/>
    <property type="match status" value="1"/>
</dbReference>
<sequence>MFFLFFIKIFLFGILEFFHYKFFFLFLPQMSETTKPVLNACFLGHVDSGKSTTLGHFAYKKGAVDERKMDKLRKEASLKGRDSFEYAFVGDQSEAERARGISITVTLIKVETKKLQINCLDCPGHRDFLKNMIKGAAQADVGVVLVPSSSNEFEAAISGGTLRDHIMTAGVLGVKRMIICVNKLDTIPEADRERRFNEVKDEMKRIATRVHPDKDPIVLPISGLMGTNIVDDAPKFEWFKGWKSAKGETGPVFTLEEAFNTMTPPARPNDQPLRLQISGVLKVQGIGVVATGRIDSGTLKPNMNLIIQPSGVVVDTKTVETHKTQRTEIFSGENCGISFKQPTKGKIEAIKPGDVISDTKCNPAIACHGAKAKVIIVEHPKGIREGYAPVMDIGVHHVPVKIEKILSKRVPGVKEEVPSPDLVSKGESGVFIIRSTKPVVFEDVKTFPTLARFALRDSARIVGIGAVEVKYTKEEFEKEFPAKENKKDKGGDAKNKKARG</sequence>
<keyword evidence="2" id="KW-0547">Nucleotide-binding</keyword>
<dbReference type="CDD" id="cd01513">
    <property type="entry name" value="Translation_factor_III"/>
    <property type="match status" value="1"/>
</dbReference>
<keyword evidence="7" id="KW-0251">Elongation factor</keyword>
<dbReference type="EMBL" id="ATCN01000203">
    <property type="protein sequence ID" value="EPR79551.1"/>
    <property type="molecule type" value="Genomic_DNA"/>
</dbReference>
<dbReference type="PROSITE" id="PS00301">
    <property type="entry name" value="G_TR_1"/>
    <property type="match status" value="1"/>
</dbReference>
<dbReference type="InterPro" id="IPR054696">
    <property type="entry name" value="GTP-eEF1A_C"/>
</dbReference>
<feature type="domain" description="Tr-type G" evidence="6">
    <location>
        <begin position="35"/>
        <end position="246"/>
    </location>
</feature>
<dbReference type="InterPro" id="IPR009001">
    <property type="entry name" value="Transl_elong_EF1A/Init_IF2_C"/>
</dbReference>
<dbReference type="InterPro" id="IPR031157">
    <property type="entry name" value="G_TR_CS"/>
</dbReference>
<name>S7W9K5_SPRLO</name>
<organism evidence="7 8">
    <name type="scientific">Spraguea lophii (strain 42_110)</name>
    <name type="common">Microsporidian parasite</name>
    <dbReference type="NCBI Taxonomy" id="1358809"/>
    <lineage>
        <taxon>Eukaryota</taxon>
        <taxon>Fungi</taxon>
        <taxon>Fungi incertae sedis</taxon>
        <taxon>Microsporidia</taxon>
        <taxon>Spragueidae</taxon>
        <taxon>Spraguea</taxon>
    </lineage>
</organism>
<dbReference type="GO" id="GO:0005525">
    <property type="term" value="F:GTP binding"/>
    <property type="evidence" value="ECO:0007669"/>
    <property type="project" value="UniProtKB-KW"/>
</dbReference>